<protein>
    <recommendedName>
        <fullName evidence="2">Ricin B lectin domain-containing protein</fullName>
    </recommendedName>
</protein>
<accession>A0ABQ4CAR6</accession>
<evidence type="ECO:0000313" key="3">
    <source>
        <dbReference type="EMBL" id="GIF59871.1"/>
    </source>
</evidence>
<keyword evidence="1" id="KW-0732">Signal</keyword>
<dbReference type="EMBL" id="BONC01000055">
    <property type="protein sequence ID" value="GIF59871.1"/>
    <property type="molecule type" value="Genomic_DNA"/>
</dbReference>
<organism evidence="3 4">
    <name type="scientific">Asanoa iriomotensis</name>
    <dbReference type="NCBI Taxonomy" id="234613"/>
    <lineage>
        <taxon>Bacteria</taxon>
        <taxon>Bacillati</taxon>
        <taxon>Actinomycetota</taxon>
        <taxon>Actinomycetes</taxon>
        <taxon>Micromonosporales</taxon>
        <taxon>Micromonosporaceae</taxon>
        <taxon>Asanoa</taxon>
    </lineage>
</organism>
<dbReference type="InterPro" id="IPR000772">
    <property type="entry name" value="Ricin_B_lectin"/>
</dbReference>
<comment type="caution">
    <text evidence="3">The sequence shown here is derived from an EMBL/GenBank/DDBJ whole genome shotgun (WGS) entry which is preliminary data.</text>
</comment>
<reference evidence="3 4" key="1">
    <citation type="submission" date="2021-01" db="EMBL/GenBank/DDBJ databases">
        <title>Whole genome shotgun sequence of Asanoa iriomotensis NBRC 100142.</title>
        <authorList>
            <person name="Komaki H."/>
            <person name="Tamura T."/>
        </authorList>
    </citation>
    <scope>NUCLEOTIDE SEQUENCE [LARGE SCALE GENOMIC DNA]</scope>
    <source>
        <strain evidence="3 4">NBRC 100142</strain>
    </source>
</reference>
<feature type="domain" description="Ricin B lectin" evidence="2">
    <location>
        <begin position="62"/>
        <end position="132"/>
    </location>
</feature>
<dbReference type="Pfam" id="PF14200">
    <property type="entry name" value="RicinB_lectin_2"/>
    <property type="match status" value="1"/>
</dbReference>
<evidence type="ECO:0000256" key="1">
    <source>
        <dbReference type="SAM" id="SignalP"/>
    </source>
</evidence>
<dbReference type="Gene3D" id="2.80.10.50">
    <property type="match status" value="1"/>
</dbReference>
<dbReference type="SUPFAM" id="SSF50370">
    <property type="entry name" value="Ricin B-like lectins"/>
    <property type="match status" value="1"/>
</dbReference>
<keyword evidence="4" id="KW-1185">Reference proteome</keyword>
<dbReference type="PROSITE" id="PS50231">
    <property type="entry name" value="RICIN_B_LECTIN"/>
    <property type="match status" value="1"/>
</dbReference>
<dbReference type="CDD" id="cd23415">
    <property type="entry name" value="beta-trefoil_Ricin_AH"/>
    <property type="match status" value="1"/>
</dbReference>
<feature type="signal peptide" evidence="1">
    <location>
        <begin position="1"/>
        <end position="29"/>
    </location>
</feature>
<dbReference type="InterPro" id="IPR035992">
    <property type="entry name" value="Ricin_B-like_lectins"/>
</dbReference>
<dbReference type="RefSeq" id="WP_203706695.1">
    <property type="nucleotide sequence ID" value="NZ_BAAALU010000004.1"/>
</dbReference>
<sequence>MKRSWTRALVTLTATIAVVLAVGATPAHAAPISLVNQHTHRCLADSFTNNLQVLPCRFPDSTQNWELGWSVAGYVQLKNAHTKRCIEDSFKYGLKTVACDAFPADPTQMWDEETDPYDGYYRFRNSHTERCIADSYAGGLEVLPCNRTVLTQLWR</sequence>
<feature type="chain" id="PRO_5045752575" description="Ricin B lectin domain-containing protein" evidence="1">
    <location>
        <begin position="30"/>
        <end position="155"/>
    </location>
</feature>
<gene>
    <name evidence="3" type="ORF">Air01nite_59660</name>
</gene>
<dbReference type="Proteomes" id="UP000624325">
    <property type="component" value="Unassembled WGS sequence"/>
</dbReference>
<name>A0ABQ4CAR6_9ACTN</name>
<evidence type="ECO:0000313" key="4">
    <source>
        <dbReference type="Proteomes" id="UP000624325"/>
    </source>
</evidence>
<proteinExistence type="predicted"/>
<evidence type="ECO:0000259" key="2">
    <source>
        <dbReference type="Pfam" id="PF14200"/>
    </source>
</evidence>